<protein>
    <submittedName>
        <fullName evidence="1">Uncharacterized protein</fullName>
    </submittedName>
</protein>
<accession>A0A219APG6</accession>
<dbReference type="RefSeq" id="XP_022285002.1">
    <property type="nucleotide sequence ID" value="XM_022430014.1"/>
</dbReference>
<dbReference type="EMBL" id="LSBJ02000015">
    <property type="protein sequence ID" value="OWT42489.1"/>
    <property type="molecule type" value="Genomic_DNA"/>
</dbReference>
<dbReference type="GeneID" id="33937187"/>
<proteinExistence type="predicted"/>
<comment type="caution">
    <text evidence="1">The sequence shown here is derived from an EMBL/GenBank/DDBJ whole genome shotgun (WGS) entry which is preliminary data.</text>
</comment>
<keyword evidence="2" id="KW-1185">Reference proteome</keyword>
<organism evidence="1 2">
    <name type="scientific">Pochonia chlamydosporia 170</name>
    <dbReference type="NCBI Taxonomy" id="1380566"/>
    <lineage>
        <taxon>Eukaryota</taxon>
        <taxon>Fungi</taxon>
        <taxon>Dikarya</taxon>
        <taxon>Ascomycota</taxon>
        <taxon>Pezizomycotina</taxon>
        <taxon>Sordariomycetes</taxon>
        <taxon>Hypocreomycetidae</taxon>
        <taxon>Hypocreales</taxon>
        <taxon>Clavicipitaceae</taxon>
        <taxon>Pochonia</taxon>
    </lineage>
</organism>
<evidence type="ECO:0000313" key="1">
    <source>
        <dbReference type="EMBL" id="OWT42489.1"/>
    </source>
</evidence>
<evidence type="ECO:0000313" key="2">
    <source>
        <dbReference type="Proteomes" id="UP000078397"/>
    </source>
</evidence>
<dbReference type="Proteomes" id="UP000078397">
    <property type="component" value="Unassembled WGS sequence"/>
</dbReference>
<dbReference type="AlphaFoldDB" id="A0A219APG6"/>
<dbReference type="KEGG" id="pchm:VFPPC_18396"/>
<sequence>MRFVSELPYFRYREVSTLYSRLQRRLKHHELETVHANVKGQIRQKENGISNRSAANRVLHVCPSDDCNGPDSSFDRLHDLIRHYGKRR</sequence>
<gene>
    <name evidence="1" type="ORF">VFPPC_18396</name>
</gene>
<reference evidence="1 2" key="1">
    <citation type="journal article" date="2016" name="PLoS Pathog.">
        <title>Biosynthesis of antibiotic leucinostatins in bio-control fungus Purpureocillium lilacinum and their inhibition on phytophthora revealed by genome mining.</title>
        <authorList>
            <person name="Wang G."/>
            <person name="Liu Z."/>
            <person name="Lin R."/>
            <person name="Li E."/>
            <person name="Mao Z."/>
            <person name="Ling J."/>
            <person name="Yang Y."/>
            <person name="Yin W.B."/>
            <person name="Xie B."/>
        </authorList>
    </citation>
    <scope>NUCLEOTIDE SEQUENCE [LARGE SCALE GENOMIC DNA]</scope>
    <source>
        <strain evidence="1">170</strain>
    </source>
</reference>
<name>A0A219APG6_METCM</name>